<dbReference type="InterPro" id="IPR008768">
    <property type="entry name" value="Gp9-like"/>
</dbReference>
<dbReference type="EMBL" id="ADVL01000101">
    <property type="protein sequence ID" value="EFH13220.1"/>
    <property type="molecule type" value="Genomic_DNA"/>
</dbReference>
<name>D5RHJ4_9PROT</name>
<proteinExistence type="predicted"/>
<protein>
    <submittedName>
        <fullName evidence="2">Uncharacterized protein</fullName>
    </submittedName>
</protein>
<evidence type="ECO:0000313" key="2">
    <source>
        <dbReference type="EMBL" id="EFH13220.1"/>
    </source>
</evidence>
<comment type="caution">
    <text evidence="2">The sequence shown here is derived from an EMBL/GenBank/DDBJ whole genome shotgun (WGS) entry which is preliminary data.</text>
</comment>
<keyword evidence="3" id="KW-1185">Reference proteome</keyword>
<feature type="compositionally biased region" description="Basic and acidic residues" evidence="1">
    <location>
        <begin position="9"/>
        <end position="21"/>
    </location>
</feature>
<sequence>MAENLLDPAPDHADRPEDIPEKFWDAEKQSLRVDALLKSYRELERRLSQRFAPPSDDAPEEERARFRRALGVPDAPEDYTVEPKHEMCGPDPEVNRRLHAAGFTCAQVQLVYDLAAERLLPLIAEAAADYEAQKQRARLEQEFGGAEGYQRIAPQIAAWGRANLAKPVFEALSTTAEGVLALHRMMGKAEPNLAGRAEAPEAIDEQALRRMMRDPRYWRSREPEYVKRVTDGFRRLFSPGQG</sequence>
<reference evidence="2 3" key="1">
    <citation type="submission" date="2010-04" db="EMBL/GenBank/DDBJ databases">
        <authorList>
            <person name="Qin X."/>
            <person name="Bachman B."/>
            <person name="Battles P."/>
            <person name="Bell A."/>
            <person name="Bess C."/>
            <person name="Bickham C."/>
            <person name="Chaboub L."/>
            <person name="Chen D."/>
            <person name="Coyle M."/>
            <person name="Deiros D.R."/>
            <person name="Dinh H."/>
            <person name="Forbes L."/>
            <person name="Fowler G."/>
            <person name="Francisco L."/>
            <person name="Fu Q."/>
            <person name="Gubbala S."/>
            <person name="Hale W."/>
            <person name="Han Y."/>
            <person name="Hemphill L."/>
            <person name="Highlander S.K."/>
            <person name="Hirani K."/>
            <person name="Hogues M."/>
            <person name="Jackson L."/>
            <person name="Jakkamsetti A."/>
            <person name="Javaid M."/>
            <person name="Jiang H."/>
            <person name="Korchina V."/>
            <person name="Kovar C."/>
            <person name="Lara F."/>
            <person name="Lee S."/>
            <person name="Mata R."/>
            <person name="Mathew T."/>
            <person name="Moen C."/>
            <person name="Morales K."/>
            <person name="Munidasa M."/>
            <person name="Nazareth L."/>
            <person name="Ngo R."/>
            <person name="Nguyen L."/>
            <person name="Okwuonu G."/>
            <person name="Ongeri F."/>
            <person name="Patil S."/>
            <person name="Petrosino J."/>
            <person name="Pham C."/>
            <person name="Pham P."/>
            <person name="Pu L.-L."/>
            <person name="Puazo M."/>
            <person name="Raj R."/>
            <person name="Reid J."/>
            <person name="Rouhana J."/>
            <person name="Saada N."/>
            <person name="Shang Y."/>
            <person name="Simmons D."/>
            <person name="Thornton R."/>
            <person name="Warren J."/>
            <person name="Weissenberger G."/>
            <person name="Zhang J."/>
            <person name="Zhang L."/>
            <person name="Zhou C."/>
            <person name="Zhu D."/>
            <person name="Muzny D."/>
            <person name="Worley K."/>
            <person name="Gibbs R."/>
        </authorList>
    </citation>
    <scope>NUCLEOTIDE SEQUENCE [LARGE SCALE GENOMIC DNA]</scope>
    <source>
        <strain evidence="2 3">ATCC 49957</strain>
    </source>
</reference>
<accession>D5RHJ4</accession>
<dbReference type="HOGENOM" id="CLU_1076936_0_0_5"/>
<dbReference type="Proteomes" id="UP000005324">
    <property type="component" value="Unassembled WGS sequence"/>
</dbReference>
<organism evidence="2 3">
    <name type="scientific">Pseudoroseomonas cervicalis ATCC 49957</name>
    <dbReference type="NCBI Taxonomy" id="525371"/>
    <lineage>
        <taxon>Bacteria</taxon>
        <taxon>Pseudomonadati</taxon>
        <taxon>Pseudomonadota</taxon>
        <taxon>Alphaproteobacteria</taxon>
        <taxon>Acetobacterales</taxon>
        <taxon>Roseomonadaceae</taxon>
        <taxon>Roseomonas</taxon>
    </lineage>
</organism>
<dbReference type="Pfam" id="PF05396">
    <property type="entry name" value="Phage_T7_Capsid"/>
    <property type="match status" value="1"/>
</dbReference>
<feature type="region of interest" description="Disordered" evidence="1">
    <location>
        <begin position="1"/>
        <end position="21"/>
    </location>
</feature>
<dbReference type="RefSeq" id="WP_007003613.1">
    <property type="nucleotide sequence ID" value="NZ_GG770778.1"/>
</dbReference>
<dbReference type="AlphaFoldDB" id="D5RHJ4"/>
<dbReference type="OrthoDB" id="7347988at2"/>
<evidence type="ECO:0000313" key="3">
    <source>
        <dbReference type="Proteomes" id="UP000005324"/>
    </source>
</evidence>
<gene>
    <name evidence="2" type="ORF">HMPREF0731_0553</name>
</gene>
<evidence type="ECO:0000256" key="1">
    <source>
        <dbReference type="SAM" id="MobiDB-lite"/>
    </source>
</evidence>